<accession>A0A160F5R5</accession>
<dbReference type="Pfam" id="PF01476">
    <property type="entry name" value="LysM"/>
    <property type="match status" value="4"/>
</dbReference>
<dbReference type="InterPro" id="IPR036779">
    <property type="entry name" value="LysM_dom_sf"/>
</dbReference>
<dbReference type="PANTHER" id="PTHR33734">
    <property type="entry name" value="LYSM DOMAIN-CONTAINING GPI-ANCHORED PROTEIN 2"/>
    <property type="match status" value="1"/>
</dbReference>
<name>A0A160F5R5_9BACL</name>
<keyword evidence="1" id="KW-0732">Signal</keyword>
<dbReference type="RefSeq" id="WP_066324975.1">
    <property type="nucleotide sequence ID" value="NZ_CP015438.1"/>
</dbReference>
<feature type="signal peptide" evidence="1">
    <location>
        <begin position="1"/>
        <end position="22"/>
    </location>
</feature>
<dbReference type="Proteomes" id="UP000076865">
    <property type="component" value="Chromosome"/>
</dbReference>
<organism evidence="3 4">
    <name type="scientific">Anoxybacteroides amylolyticum</name>
    <dbReference type="NCBI Taxonomy" id="294699"/>
    <lineage>
        <taxon>Bacteria</taxon>
        <taxon>Bacillati</taxon>
        <taxon>Bacillota</taxon>
        <taxon>Bacilli</taxon>
        <taxon>Bacillales</taxon>
        <taxon>Anoxybacillaceae</taxon>
        <taxon>Anoxybacteroides</taxon>
    </lineage>
</organism>
<feature type="domain" description="LysM" evidence="2">
    <location>
        <begin position="78"/>
        <end position="121"/>
    </location>
</feature>
<dbReference type="SUPFAM" id="SSF54106">
    <property type="entry name" value="LysM domain"/>
    <property type="match status" value="3"/>
</dbReference>
<dbReference type="GO" id="GO:0008932">
    <property type="term" value="F:lytic endotransglycosylase activity"/>
    <property type="evidence" value="ECO:0007669"/>
    <property type="project" value="TreeGrafter"/>
</dbReference>
<dbReference type="SMART" id="SM00257">
    <property type="entry name" value="LysM"/>
    <property type="match status" value="4"/>
</dbReference>
<feature type="chain" id="PRO_5038850049" evidence="1">
    <location>
        <begin position="23"/>
        <end position="395"/>
    </location>
</feature>
<protein>
    <submittedName>
        <fullName evidence="3">Spore coat assembly SafA</fullName>
    </submittedName>
</protein>
<dbReference type="Gene3D" id="3.10.350.10">
    <property type="entry name" value="LysM domain"/>
    <property type="match status" value="4"/>
</dbReference>
<dbReference type="Gene3D" id="2.70.70.10">
    <property type="entry name" value="Glucose Permease (Domain IIA)"/>
    <property type="match status" value="1"/>
</dbReference>
<dbReference type="EMBL" id="CP015438">
    <property type="protein sequence ID" value="ANB61215.1"/>
    <property type="molecule type" value="Genomic_DNA"/>
</dbReference>
<dbReference type="KEGG" id="aamy:GFC30_2053"/>
<reference evidence="3 4" key="1">
    <citation type="journal article" date="2006" name="Syst. Appl. Microbiol.">
        <title>Anoxybacillus amylolyticus sp. nov., a thermophilic amylase producing bacterium isolated from Mount Rittmann (Antarctica).</title>
        <authorList>
            <person name="Poli A."/>
            <person name="Esposito E."/>
            <person name="Lama L."/>
            <person name="Orlando P."/>
            <person name="Nicolaus G."/>
            <person name="de Appolonia F."/>
            <person name="Gambacorta A."/>
            <person name="Nicolaus B."/>
        </authorList>
    </citation>
    <scope>NUCLEOTIDE SEQUENCE [LARGE SCALE GENOMIC DNA]</scope>
    <source>
        <strain evidence="3 4">DSM 15939</strain>
    </source>
</reference>
<dbReference type="InterPro" id="IPR016047">
    <property type="entry name" value="M23ase_b-sheet_dom"/>
</dbReference>
<dbReference type="CDD" id="cd12797">
    <property type="entry name" value="M23_peptidase"/>
    <property type="match status" value="1"/>
</dbReference>
<evidence type="ECO:0000259" key="2">
    <source>
        <dbReference type="PROSITE" id="PS51782"/>
    </source>
</evidence>
<gene>
    <name evidence="3" type="primary">safA</name>
    <name evidence="3" type="ORF">GFC30_2053</name>
</gene>
<dbReference type="InterPro" id="IPR018392">
    <property type="entry name" value="LysM"/>
</dbReference>
<dbReference type="Pfam" id="PF01551">
    <property type="entry name" value="Peptidase_M23"/>
    <property type="match status" value="1"/>
</dbReference>
<evidence type="ECO:0000256" key="1">
    <source>
        <dbReference type="SAM" id="SignalP"/>
    </source>
</evidence>
<dbReference type="OrthoDB" id="9810477at2"/>
<dbReference type="AlphaFoldDB" id="A0A160F5R5"/>
<feature type="domain" description="LysM" evidence="2">
    <location>
        <begin position="189"/>
        <end position="232"/>
    </location>
</feature>
<dbReference type="SUPFAM" id="SSF51261">
    <property type="entry name" value="Duplicated hybrid motif"/>
    <property type="match status" value="1"/>
</dbReference>
<dbReference type="InterPro" id="IPR011055">
    <property type="entry name" value="Dup_hybrid_motif"/>
</dbReference>
<evidence type="ECO:0000313" key="3">
    <source>
        <dbReference type="EMBL" id="ANB61215.1"/>
    </source>
</evidence>
<feature type="domain" description="LysM" evidence="2">
    <location>
        <begin position="27"/>
        <end position="70"/>
    </location>
</feature>
<keyword evidence="4" id="KW-1185">Reference proteome</keyword>
<proteinExistence type="predicted"/>
<dbReference type="CDD" id="cd00118">
    <property type="entry name" value="LysM"/>
    <property type="match status" value="4"/>
</dbReference>
<dbReference type="PROSITE" id="PS51782">
    <property type="entry name" value="LYSM"/>
    <property type="match status" value="4"/>
</dbReference>
<dbReference type="PANTHER" id="PTHR33734:SF22">
    <property type="entry name" value="MEMBRANE-BOUND LYTIC MUREIN TRANSGLYCOSYLASE D"/>
    <property type="match status" value="1"/>
</dbReference>
<dbReference type="PATRIC" id="fig|294699.3.peg.2116"/>
<sequence>MNKKTWVAGLTFALFVSGVGQADAHELTYKVQAGDSLWKIATANHLSVTDLKAWNGLTSDQIYVGQTLTLLPPHTHDTTYIVKAGDSLSTIAKTYNVFIADIKIRNQLSNDFIYPGQTLIISAEKGTYTTHTVRAGETLSIIARDYGISLVDLKTWNQLSTDTIYVGQVLSVAKPAETPTTSPTETKAVTYTVQAGDSLYSIANKYGATVQQLKTINNLTSDTIYVGQVLKITDGEVSKPVAPDRLQDSVFPLQVGTYTPFGDTYGESRQYGGQRVHEGIDIIAPKGTPIYSSTDGTVVRKGWSDLGGWRLTVKTSEGVYIYYAHMQTYATGINEGGLVKKGQLIGYVGDSGYGPLGTTGKFVAHLHFGMYDLNWNAINPYNYLKYWEWKMNNPQ</sequence>
<evidence type="ECO:0000313" key="4">
    <source>
        <dbReference type="Proteomes" id="UP000076865"/>
    </source>
</evidence>
<feature type="domain" description="LysM" evidence="2">
    <location>
        <begin position="129"/>
        <end position="172"/>
    </location>
</feature>